<dbReference type="EMBL" id="CAAALY010263613">
    <property type="protein sequence ID" value="VEL40083.1"/>
    <property type="molecule type" value="Genomic_DNA"/>
</dbReference>
<keyword evidence="3" id="KW-1185">Reference proteome</keyword>
<evidence type="ECO:0000313" key="2">
    <source>
        <dbReference type="EMBL" id="VEL40083.1"/>
    </source>
</evidence>
<gene>
    <name evidence="2" type="ORF">PXEA_LOCUS33523</name>
</gene>
<accession>A0A448XM88</accession>
<evidence type="ECO:0000313" key="3">
    <source>
        <dbReference type="Proteomes" id="UP000784294"/>
    </source>
</evidence>
<sequence>MATNWAIDSQQLEEPAASDSRASGSAPGSGLAISETPVFKAADTRRLGLSQASEVLAARELMATEETREHKLYLQTASPHLEELKAWIRESKEFTFPEGKTTIFHE</sequence>
<evidence type="ECO:0000256" key="1">
    <source>
        <dbReference type="SAM" id="MobiDB-lite"/>
    </source>
</evidence>
<feature type="compositionally biased region" description="Polar residues" evidence="1">
    <location>
        <begin position="1"/>
        <end position="12"/>
    </location>
</feature>
<feature type="region of interest" description="Disordered" evidence="1">
    <location>
        <begin position="1"/>
        <end position="35"/>
    </location>
</feature>
<dbReference type="AlphaFoldDB" id="A0A448XM88"/>
<name>A0A448XM88_9PLAT</name>
<dbReference type="Proteomes" id="UP000784294">
    <property type="component" value="Unassembled WGS sequence"/>
</dbReference>
<comment type="caution">
    <text evidence="2">The sequence shown here is derived from an EMBL/GenBank/DDBJ whole genome shotgun (WGS) entry which is preliminary data.</text>
</comment>
<proteinExistence type="predicted"/>
<reference evidence="2" key="1">
    <citation type="submission" date="2018-11" db="EMBL/GenBank/DDBJ databases">
        <authorList>
            <consortium name="Pathogen Informatics"/>
        </authorList>
    </citation>
    <scope>NUCLEOTIDE SEQUENCE</scope>
</reference>
<organism evidence="2 3">
    <name type="scientific">Protopolystoma xenopodis</name>
    <dbReference type="NCBI Taxonomy" id="117903"/>
    <lineage>
        <taxon>Eukaryota</taxon>
        <taxon>Metazoa</taxon>
        <taxon>Spiralia</taxon>
        <taxon>Lophotrochozoa</taxon>
        <taxon>Platyhelminthes</taxon>
        <taxon>Monogenea</taxon>
        <taxon>Polyopisthocotylea</taxon>
        <taxon>Polystomatidea</taxon>
        <taxon>Polystomatidae</taxon>
        <taxon>Protopolystoma</taxon>
    </lineage>
</organism>
<protein>
    <submittedName>
        <fullName evidence="2">Uncharacterized protein</fullName>
    </submittedName>
</protein>